<dbReference type="Pfam" id="PF00672">
    <property type="entry name" value="HAMP"/>
    <property type="match status" value="1"/>
</dbReference>
<evidence type="ECO:0000256" key="11">
    <source>
        <dbReference type="SAM" id="Phobius"/>
    </source>
</evidence>
<evidence type="ECO:0000259" key="13">
    <source>
        <dbReference type="PROSITE" id="PS50885"/>
    </source>
</evidence>
<comment type="catalytic activity">
    <reaction evidence="1">
        <text>ATP + protein L-histidine = ADP + protein N-phospho-L-histidine.</text>
        <dbReference type="EC" id="2.7.13.3"/>
    </reaction>
</comment>
<sequence length="477" mass="51373">MLRLFRTTSFRFTLVFVLLFTLAVGVLGAVVYRASFGAAARQTDITIDGELAVLADLFAESGPGMLTRVIRQRTAWRDDSIYMLIGAPSGAVLAGNLTALPPEALNTEGGFFDFAFERPILDAAGREVGIEQRNARGKVMRFRSAPDAEQSFLVVVARDIAARDDLRASLVNVLVRMLAATVALGVIIGILFSRSLLSQVEAVSRTARAIRGGDLTRRIPRTGAGDELDHLSGNLNAMLDQIERLMTGMRDISDNIAHDLRSPLTRIRNRLTDAMKGDADDKEDALRATLDDTERMLVTFNALLSIARIRSGESAGVMAPIDLVAIAEEMAELYEPAAQDAGFELVLTAMPTPPVNGSRELVSQAIANFLDNALKYAEGGTRIELKVARGARGKAELSVSDDGPGVDADDRARILERYVRLEASRTTQGSGLGLSLVAAIAQAHGAKITLQDANPSAKDAARRGLRITMIFPSADRK</sequence>
<dbReference type="SMART" id="SM00387">
    <property type="entry name" value="HATPase_c"/>
    <property type="match status" value="1"/>
</dbReference>
<dbReference type="InterPro" id="IPR050428">
    <property type="entry name" value="TCS_sensor_his_kinase"/>
</dbReference>
<dbReference type="Gene3D" id="3.30.565.10">
    <property type="entry name" value="Histidine kinase-like ATPase, C-terminal domain"/>
    <property type="match status" value="1"/>
</dbReference>
<evidence type="ECO:0000256" key="8">
    <source>
        <dbReference type="ARBA" id="ARBA00022989"/>
    </source>
</evidence>
<dbReference type="InterPro" id="IPR005467">
    <property type="entry name" value="His_kinase_dom"/>
</dbReference>
<evidence type="ECO:0000256" key="3">
    <source>
        <dbReference type="ARBA" id="ARBA00012438"/>
    </source>
</evidence>
<dbReference type="InterPro" id="IPR004358">
    <property type="entry name" value="Sig_transdc_His_kin-like_C"/>
</dbReference>
<dbReference type="PANTHER" id="PTHR45436">
    <property type="entry name" value="SENSOR HISTIDINE KINASE YKOH"/>
    <property type="match status" value="1"/>
</dbReference>
<organism evidence="14">
    <name type="scientific">hydrothermal vent metagenome</name>
    <dbReference type="NCBI Taxonomy" id="652676"/>
    <lineage>
        <taxon>unclassified sequences</taxon>
        <taxon>metagenomes</taxon>
        <taxon>ecological metagenomes</taxon>
    </lineage>
</organism>
<protein>
    <recommendedName>
        <fullName evidence="3">histidine kinase</fullName>
        <ecNumber evidence="3">2.7.13.3</ecNumber>
    </recommendedName>
</protein>
<gene>
    <name evidence="14" type="ORF">MNBD_ALPHA05-630</name>
</gene>
<keyword evidence="8 11" id="KW-1133">Transmembrane helix</keyword>
<dbReference type="EMBL" id="UOEH01000152">
    <property type="protein sequence ID" value="VAV94940.1"/>
    <property type="molecule type" value="Genomic_DNA"/>
</dbReference>
<dbReference type="Gene3D" id="1.10.287.130">
    <property type="match status" value="1"/>
</dbReference>
<dbReference type="AlphaFoldDB" id="A0A3B0RNS5"/>
<dbReference type="Gene3D" id="6.10.340.10">
    <property type="match status" value="1"/>
</dbReference>
<evidence type="ECO:0000256" key="5">
    <source>
        <dbReference type="ARBA" id="ARBA00022679"/>
    </source>
</evidence>
<dbReference type="InterPro" id="IPR003660">
    <property type="entry name" value="HAMP_dom"/>
</dbReference>
<keyword evidence="9" id="KW-0902">Two-component regulatory system</keyword>
<dbReference type="SUPFAM" id="SSF55874">
    <property type="entry name" value="ATPase domain of HSP90 chaperone/DNA topoisomerase II/histidine kinase"/>
    <property type="match status" value="1"/>
</dbReference>
<evidence type="ECO:0000256" key="7">
    <source>
        <dbReference type="ARBA" id="ARBA00022777"/>
    </source>
</evidence>
<feature type="domain" description="Histidine kinase" evidence="12">
    <location>
        <begin position="255"/>
        <end position="475"/>
    </location>
</feature>
<evidence type="ECO:0000259" key="12">
    <source>
        <dbReference type="PROSITE" id="PS50109"/>
    </source>
</evidence>
<dbReference type="PROSITE" id="PS50885">
    <property type="entry name" value="HAMP"/>
    <property type="match status" value="1"/>
</dbReference>
<dbReference type="GO" id="GO:0000155">
    <property type="term" value="F:phosphorelay sensor kinase activity"/>
    <property type="evidence" value="ECO:0007669"/>
    <property type="project" value="InterPro"/>
</dbReference>
<proteinExistence type="predicted"/>
<feature type="transmembrane region" description="Helical" evidence="11">
    <location>
        <begin position="173"/>
        <end position="192"/>
    </location>
</feature>
<evidence type="ECO:0000313" key="14">
    <source>
        <dbReference type="EMBL" id="VAV94940.1"/>
    </source>
</evidence>
<keyword evidence="6 11" id="KW-0812">Transmembrane</keyword>
<keyword evidence="4" id="KW-0597">Phosphoprotein</keyword>
<evidence type="ECO:0000256" key="1">
    <source>
        <dbReference type="ARBA" id="ARBA00000085"/>
    </source>
</evidence>
<dbReference type="SUPFAM" id="SSF47384">
    <property type="entry name" value="Homodimeric domain of signal transducing histidine kinase"/>
    <property type="match status" value="1"/>
</dbReference>
<dbReference type="SUPFAM" id="SSF158472">
    <property type="entry name" value="HAMP domain-like"/>
    <property type="match status" value="1"/>
</dbReference>
<evidence type="ECO:0000256" key="9">
    <source>
        <dbReference type="ARBA" id="ARBA00023012"/>
    </source>
</evidence>
<dbReference type="PRINTS" id="PR00344">
    <property type="entry name" value="BCTRLSENSOR"/>
</dbReference>
<evidence type="ECO:0000256" key="2">
    <source>
        <dbReference type="ARBA" id="ARBA00004370"/>
    </source>
</evidence>
<dbReference type="InterPro" id="IPR036097">
    <property type="entry name" value="HisK_dim/P_sf"/>
</dbReference>
<comment type="subcellular location">
    <subcellularLocation>
        <location evidence="2">Membrane</location>
    </subcellularLocation>
</comment>
<accession>A0A3B0RNS5</accession>
<dbReference type="CDD" id="cd00082">
    <property type="entry name" value="HisKA"/>
    <property type="match status" value="1"/>
</dbReference>
<dbReference type="EC" id="2.7.13.3" evidence="3"/>
<dbReference type="GO" id="GO:0005886">
    <property type="term" value="C:plasma membrane"/>
    <property type="evidence" value="ECO:0007669"/>
    <property type="project" value="TreeGrafter"/>
</dbReference>
<dbReference type="SMART" id="SM00388">
    <property type="entry name" value="HisKA"/>
    <property type="match status" value="1"/>
</dbReference>
<dbReference type="InterPro" id="IPR003594">
    <property type="entry name" value="HATPase_dom"/>
</dbReference>
<dbReference type="Pfam" id="PF02518">
    <property type="entry name" value="HATPase_c"/>
    <property type="match status" value="1"/>
</dbReference>
<dbReference type="SMART" id="SM00304">
    <property type="entry name" value="HAMP"/>
    <property type="match status" value="1"/>
</dbReference>
<evidence type="ECO:0000256" key="10">
    <source>
        <dbReference type="ARBA" id="ARBA00023136"/>
    </source>
</evidence>
<evidence type="ECO:0000256" key="4">
    <source>
        <dbReference type="ARBA" id="ARBA00022553"/>
    </source>
</evidence>
<dbReference type="Pfam" id="PF00512">
    <property type="entry name" value="HisKA"/>
    <property type="match status" value="1"/>
</dbReference>
<keyword evidence="10 11" id="KW-0472">Membrane</keyword>
<dbReference type="InterPro" id="IPR036890">
    <property type="entry name" value="HATPase_C_sf"/>
</dbReference>
<dbReference type="CDD" id="cd06225">
    <property type="entry name" value="HAMP"/>
    <property type="match status" value="1"/>
</dbReference>
<name>A0A3B0RNS5_9ZZZZ</name>
<dbReference type="PROSITE" id="PS50109">
    <property type="entry name" value="HIS_KIN"/>
    <property type="match status" value="1"/>
</dbReference>
<keyword evidence="7" id="KW-0418">Kinase</keyword>
<dbReference type="InterPro" id="IPR003661">
    <property type="entry name" value="HisK_dim/P_dom"/>
</dbReference>
<evidence type="ECO:0000256" key="6">
    <source>
        <dbReference type="ARBA" id="ARBA00022692"/>
    </source>
</evidence>
<reference evidence="14" key="1">
    <citation type="submission" date="2018-06" db="EMBL/GenBank/DDBJ databases">
        <authorList>
            <person name="Zhirakovskaya E."/>
        </authorList>
    </citation>
    <scope>NUCLEOTIDE SEQUENCE</scope>
</reference>
<keyword evidence="5" id="KW-0808">Transferase</keyword>
<dbReference type="PANTHER" id="PTHR45436:SF8">
    <property type="entry name" value="HISTIDINE KINASE"/>
    <property type="match status" value="1"/>
</dbReference>
<feature type="domain" description="HAMP" evidence="13">
    <location>
        <begin position="194"/>
        <end position="247"/>
    </location>
</feature>